<comment type="caution">
    <text evidence="5">The sequence shown here is derived from an EMBL/GenBank/DDBJ whole genome shotgun (WGS) entry which is preliminary data.</text>
</comment>
<evidence type="ECO:0000256" key="1">
    <source>
        <dbReference type="ARBA" id="ARBA00022729"/>
    </source>
</evidence>
<feature type="chain" id="PRO_5034690410" evidence="3">
    <location>
        <begin position="36"/>
        <end position="220"/>
    </location>
</feature>
<dbReference type="PROSITE" id="PS50222">
    <property type="entry name" value="EF_HAND_2"/>
    <property type="match status" value="1"/>
</dbReference>
<dbReference type="AlphaFoldDB" id="A0A8H6RLY1"/>
<evidence type="ECO:0000313" key="6">
    <source>
        <dbReference type="Proteomes" id="UP000660729"/>
    </source>
</evidence>
<proteinExistence type="predicted"/>
<gene>
    <name evidence="5" type="ORF">HII31_05362</name>
</gene>
<protein>
    <submittedName>
        <fullName evidence="5">Putative calcium-binding protein</fullName>
    </submittedName>
</protein>
<dbReference type="SUPFAM" id="SSF47473">
    <property type="entry name" value="EF-hand"/>
    <property type="match status" value="1"/>
</dbReference>
<evidence type="ECO:0000313" key="5">
    <source>
        <dbReference type="EMBL" id="KAF7193268.1"/>
    </source>
</evidence>
<feature type="non-terminal residue" evidence="5">
    <location>
        <position position="220"/>
    </location>
</feature>
<reference evidence="5" key="1">
    <citation type="submission" date="2020-04" db="EMBL/GenBank/DDBJ databases">
        <title>Draft genome resource of the tomato pathogen Pseudocercospora fuligena.</title>
        <authorList>
            <person name="Zaccaron A."/>
        </authorList>
    </citation>
    <scope>NUCLEOTIDE SEQUENCE</scope>
    <source>
        <strain evidence="5">PF001</strain>
    </source>
</reference>
<name>A0A8H6RLY1_9PEZI</name>
<dbReference type="PANTHER" id="PTHR19237">
    <property type="entry name" value="NUCLEOBINDIN"/>
    <property type="match status" value="1"/>
</dbReference>
<dbReference type="Proteomes" id="UP000660729">
    <property type="component" value="Unassembled WGS sequence"/>
</dbReference>
<dbReference type="InterPro" id="IPR040250">
    <property type="entry name" value="Nucleobindin"/>
</dbReference>
<evidence type="ECO:0000256" key="3">
    <source>
        <dbReference type="SAM" id="SignalP"/>
    </source>
</evidence>
<feature type="signal peptide" evidence="3">
    <location>
        <begin position="1"/>
        <end position="35"/>
    </location>
</feature>
<evidence type="ECO:0000259" key="4">
    <source>
        <dbReference type="PROSITE" id="PS50222"/>
    </source>
</evidence>
<dbReference type="GO" id="GO:0005509">
    <property type="term" value="F:calcium ion binding"/>
    <property type="evidence" value="ECO:0007669"/>
    <property type="project" value="InterPro"/>
</dbReference>
<dbReference type="PANTHER" id="PTHR19237:SF20">
    <property type="entry name" value="NUCLEOBINDIN 1"/>
    <property type="match status" value="1"/>
</dbReference>
<dbReference type="OrthoDB" id="289247at2759"/>
<dbReference type="EMBL" id="JABCIY010000090">
    <property type="protein sequence ID" value="KAF7193268.1"/>
    <property type="molecule type" value="Genomic_DNA"/>
</dbReference>
<dbReference type="InterPro" id="IPR011992">
    <property type="entry name" value="EF-hand-dom_pair"/>
</dbReference>
<keyword evidence="2" id="KW-0106">Calcium</keyword>
<dbReference type="GO" id="GO:0005793">
    <property type="term" value="C:endoplasmic reticulum-Golgi intermediate compartment"/>
    <property type="evidence" value="ECO:0007669"/>
    <property type="project" value="TreeGrafter"/>
</dbReference>
<feature type="domain" description="EF-hand" evidence="4">
    <location>
        <begin position="107"/>
        <end position="142"/>
    </location>
</feature>
<keyword evidence="1 3" id="KW-0732">Signal</keyword>
<dbReference type="InterPro" id="IPR002048">
    <property type="entry name" value="EF_hand_dom"/>
</dbReference>
<accession>A0A8H6RLY1</accession>
<dbReference type="Gene3D" id="1.10.238.10">
    <property type="entry name" value="EF-hand"/>
    <property type="match status" value="1"/>
</dbReference>
<sequence length="220" mass="25451">RIRRRRQFSFSSQTFMMHLLSVGALAAGIVGYAQAHGNHAHEQAPIVDANADWATKHMAEEHHIGSFDAGSFFNLHDYNSNNEWTVQDLMKTYGGMDKSTNHISQEEKEKAIQKVIDIFDRDKSGTISFAEYTIGEAQGLKLPDIGWGPGHHGDDEYEYEIHHFEKYHDENTKEEDLIHPEDIEHFRMHDEMEAAQERQERMDKMPIIEANIPSKFRKEL</sequence>
<organism evidence="5 6">
    <name type="scientific">Pseudocercospora fuligena</name>
    <dbReference type="NCBI Taxonomy" id="685502"/>
    <lineage>
        <taxon>Eukaryota</taxon>
        <taxon>Fungi</taxon>
        <taxon>Dikarya</taxon>
        <taxon>Ascomycota</taxon>
        <taxon>Pezizomycotina</taxon>
        <taxon>Dothideomycetes</taxon>
        <taxon>Dothideomycetidae</taxon>
        <taxon>Mycosphaerellales</taxon>
        <taxon>Mycosphaerellaceae</taxon>
        <taxon>Pseudocercospora</taxon>
    </lineage>
</organism>
<dbReference type="PROSITE" id="PS00018">
    <property type="entry name" value="EF_HAND_1"/>
    <property type="match status" value="1"/>
</dbReference>
<dbReference type="InterPro" id="IPR018247">
    <property type="entry name" value="EF_Hand_1_Ca_BS"/>
</dbReference>
<keyword evidence="6" id="KW-1185">Reference proteome</keyword>
<evidence type="ECO:0000256" key="2">
    <source>
        <dbReference type="ARBA" id="ARBA00022837"/>
    </source>
</evidence>